<evidence type="ECO:0000256" key="9">
    <source>
        <dbReference type="ARBA" id="ARBA00022833"/>
    </source>
</evidence>
<evidence type="ECO:0000256" key="3">
    <source>
        <dbReference type="ARBA" id="ARBA00004906"/>
    </source>
</evidence>
<evidence type="ECO:0000313" key="15">
    <source>
        <dbReference type="Proteomes" id="UP000008744"/>
    </source>
</evidence>
<keyword evidence="6" id="KW-0479">Metal-binding</keyword>
<feature type="compositionally biased region" description="Polar residues" evidence="12">
    <location>
        <begin position="40"/>
        <end position="51"/>
    </location>
</feature>
<feature type="region of interest" description="Disordered" evidence="12">
    <location>
        <begin position="37"/>
        <end position="66"/>
    </location>
</feature>
<evidence type="ECO:0000256" key="2">
    <source>
        <dbReference type="ARBA" id="ARBA00004308"/>
    </source>
</evidence>
<dbReference type="GO" id="GO:0061630">
    <property type="term" value="F:ubiquitin protein ligase activity"/>
    <property type="evidence" value="ECO:0007669"/>
    <property type="project" value="UniProtKB-EC"/>
</dbReference>
<accession>B4GV52</accession>
<dbReference type="eggNOG" id="KOG0823">
    <property type="taxonomic scope" value="Eukaryota"/>
</dbReference>
<dbReference type="PhylomeDB" id="B4GV52"/>
<evidence type="ECO:0000256" key="7">
    <source>
        <dbReference type="ARBA" id="ARBA00022771"/>
    </source>
</evidence>
<dbReference type="GO" id="GO:0006511">
    <property type="term" value="P:ubiquitin-dependent protein catabolic process"/>
    <property type="evidence" value="ECO:0007669"/>
    <property type="project" value="InterPro"/>
</dbReference>
<dbReference type="InterPro" id="IPR001841">
    <property type="entry name" value="Znf_RING"/>
</dbReference>
<evidence type="ECO:0000256" key="10">
    <source>
        <dbReference type="ARBA" id="ARBA00023136"/>
    </source>
</evidence>
<evidence type="ECO:0000256" key="5">
    <source>
        <dbReference type="ARBA" id="ARBA00022679"/>
    </source>
</evidence>
<reference evidence="14 15" key="1">
    <citation type="journal article" date="2007" name="Nature">
        <title>Evolution of genes and genomes on the Drosophila phylogeny.</title>
        <authorList>
            <consortium name="Drosophila 12 Genomes Consortium"/>
            <person name="Clark A.G."/>
            <person name="Eisen M.B."/>
            <person name="Smith D.R."/>
            <person name="Bergman C.M."/>
            <person name="Oliver B."/>
            <person name="Markow T.A."/>
            <person name="Kaufman T.C."/>
            <person name="Kellis M."/>
            <person name="Gelbart W."/>
            <person name="Iyer V.N."/>
            <person name="Pollard D.A."/>
            <person name="Sackton T.B."/>
            <person name="Larracuente A.M."/>
            <person name="Singh N.D."/>
            <person name="Abad J.P."/>
            <person name="Abt D.N."/>
            <person name="Adryan B."/>
            <person name="Aguade M."/>
            <person name="Akashi H."/>
            <person name="Anderson W.W."/>
            <person name="Aquadro C.F."/>
            <person name="Ardell D.H."/>
            <person name="Arguello R."/>
            <person name="Artieri C.G."/>
            <person name="Barbash D.A."/>
            <person name="Barker D."/>
            <person name="Barsanti P."/>
            <person name="Batterham P."/>
            <person name="Batzoglou S."/>
            <person name="Begun D."/>
            <person name="Bhutkar A."/>
            <person name="Blanco E."/>
            <person name="Bosak S.A."/>
            <person name="Bradley R.K."/>
            <person name="Brand A.D."/>
            <person name="Brent M.R."/>
            <person name="Brooks A.N."/>
            <person name="Brown R.H."/>
            <person name="Butlin R.K."/>
            <person name="Caggese C."/>
            <person name="Calvi B.R."/>
            <person name="Bernardo de Carvalho A."/>
            <person name="Caspi A."/>
            <person name="Castrezana S."/>
            <person name="Celniker S.E."/>
            <person name="Chang J.L."/>
            <person name="Chapple C."/>
            <person name="Chatterji S."/>
            <person name="Chinwalla A."/>
            <person name="Civetta A."/>
            <person name="Clifton S.W."/>
            <person name="Comeron J.M."/>
            <person name="Costello J.C."/>
            <person name="Coyne J.A."/>
            <person name="Daub J."/>
            <person name="David R.G."/>
            <person name="Delcher A.L."/>
            <person name="Delehaunty K."/>
            <person name="Do C.B."/>
            <person name="Ebling H."/>
            <person name="Edwards K."/>
            <person name="Eickbush T."/>
            <person name="Evans J.D."/>
            <person name="Filipski A."/>
            <person name="Findeiss S."/>
            <person name="Freyhult E."/>
            <person name="Fulton L."/>
            <person name="Fulton R."/>
            <person name="Garcia A.C."/>
            <person name="Gardiner A."/>
            <person name="Garfield D.A."/>
            <person name="Garvin B.E."/>
            <person name="Gibson G."/>
            <person name="Gilbert D."/>
            <person name="Gnerre S."/>
            <person name="Godfrey J."/>
            <person name="Good R."/>
            <person name="Gotea V."/>
            <person name="Gravely B."/>
            <person name="Greenberg A.J."/>
            <person name="Griffiths-Jones S."/>
            <person name="Gross S."/>
            <person name="Guigo R."/>
            <person name="Gustafson E.A."/>
            <person name="Haerty W."/>
            <person name="Hahn M.W."/>
            <person name="Halligan D.L."/>
            <person name="Halpern A.L."/>
            <person name="Halter G.M."/>
            <person name="Han M.V."/>
            <person name="Heger A."/>
            <person name="Hillier L."/>
            <person name="Hinrichs A.S."/>
            <person name="Holmes I."/>
            <person name="Hoskins R.A."/>
            <person name="Hubisz M.J."/>
            <person name="Hultmark D."/>
            <person name="Huntley M.A."/>
            <person name="Jaffe D.B."/>
            <person name="Jagadeeshan S."/>
            <person name="Jeck W.R."/>
            <person name="Johnson J."/>
            <person name="Jones C.D."/>
            <person name="Jordan W.C."/>
            <person name="Karpen G.H."/>
            <person name="Kataoka E."/>
            <person name="Keightley P.D."/>
            <person name="Kheradpour P."/>
            <person name="Kirkness E.F."/>
            <person name="Koerich L.B."/>
            <person name="Kristiansen K."/>
            <person name="Kudrna D."/>
            <person name="Kulathinal R.J."/>
            <person name="Kumar S."/>
            <person name="Kwok R."/>
            <person name="Lander E."/>
            <person name="Langley C.H."/>
            <person name="Lapoint R."/>
            <person name="Lazzaro B.P."/>
            <person name="Lee S.J."/>
            <person name="Levesque L."/>
            <person name="Li R."/>
            <person name="Lin C.F."/>
            <person name="Lin M.F."/>
            <person name="Lindblad-Toh K."/>
            <person name="Llopart A."/>
            <person name="Long M."/>
            <person name="Low L."/>
            <person name="Lozovsky E."/>
            <person name="Lu J."/>
            <person name="Luo M."/>
            <person name="Machado C.A."/>
            <person name="Makalowski W."/>
            <person name="Marzo M."/>
            <person name="Matsuda M."/>
            <person name="Matzkin L."/>
            <person name="McAllister B."/>
            <person name="McBride C.S."/>
            <person name="McKernan B."/>
            <person name="McKernan K."/>
            <person name="Mendez-Lago M."/>
            <person name="Minx P."/>
            <person name="Mollenhauer M.U."/>
            <person name="Montooth K."/>
            <person name="Mount S.M."/>
            <person name="Mu X."/>
            <person name="Myers E."/>
            <person name="Negre B."/>
            <person name="Newfeld S."/>
            <person name="Nielsen R."/>
            <person name="Noor M.A."/>
            <person name="O'Grady P."/>
            <person name="Pachter L."/>
            <person name="Papaceit M."/>
            <person name="Parisi M.J."/>
            <person name="Parisi M."/>
            <person name="Parts L."/>
            <person name="Pedersen J.S."/>
            <person name="Pesole G."/>
            <person name="Phillippy A.M."/>
            <person name="Ponting C.P."/>
            <person name="Pop M."/>
            <person name="Porcelli D."/>
            <person name="Powell J.R."/>
            <person name="Prohaska S."/>
            <person name="Pruitt K."/>
            <person name="Puig M."/>
            <person name="Quesneville H."/>
            <person name="Ram K.R."/>
            <person name="Rand D."/>
            <person name="Rasmussen M.D."/>
            <person name="Reed L.K."/>
            <person name="Reenan R."/>
            <person name="Reily A."/>
            <person name="Remington K.A."/>
            <person name="Rieger T.T."/>
            <person name="Ritchie M.G."/>
            <person name="Robin C."/>
            <person name="Rogers Y.H."/>
            <person name="Rohde C."/>
            <person name="Rozas J."/>
            <person name="Rubenfield M.J."/>
            <person name="Ruiz A."/>
            <person name="Russo S."/>
            <person name="Salzberg S.L."/>
            <person name="Sanchez-Gracia A."/>
            <person name="Saranga D.J."/>
            <person name="Sato H."/>
            <person name="Schaeffer S.W."/>
            <person name="Schatz M.C."/>
            <person name="Schlenke T."/>
            <person name="Schwartz R."/>
            <person name="Segarra C."/>
            <person name="Singh R.S."/>
            <person name="Sirot L."/>
            <person name="Sirota M."/>
            <person name="Sisneros N.B."/>
            <person name="Smith C.D."/>
            <person name="Smith T.F."/>
            <person name="Spieth J."/>
            <person name="Stage D.E."/>
            <person name="Stark A."/>
            <person name="Stephan W."/>
            <person name="Strausberg R.L."/>
            <person name="Strempel S."/>
            <person name="Sturgill D."/>
            <person name="Sutton G."/>
            <person name="Sutton G.G."/>
            <person name="Tao W."/>
            <person name="Teichmann S."/>
            <person name="Tobari Y.N."/>
            <person name="Tomimura Y."/>
            <person name="Tsolas J.M."/>
            <person name="Valente V.L."/>
            <person name="Venter E."/>
            <person name="Venter J.C."/>
            <person name="Vicario S."/>
            <person name="Vieira F.G."/>
            <person name="Vilella A.J."/>
            <person name="Villasante A."/>
            <person name="Walenz B."/>
            <person name="Wang J."/>
            <person name="Wasserman M."/>
            <person name="Watts T."/>
            <person name="Wilson D."/>
            <person name="Wilson R.K."/>
            <person name="Wing R.A."/>
            <person name="Wolfner M.F."/>
            <person name="Wong A."/>
            <person name="Wong G.K."/>
            <person name="Wu C.I."/>
            <person name="Wu G."/>
            <person name="Yamamoto D."/>
            <person name="Yang H.P."/>
            <person name="Yang S.P."/>
            <person name="Yorke J.A."/>
            <person name="Yoshida K."/>
            <person name="Zdobnov E."/>
            <person name="Zhang P."/>
            <person name="Zhang Y."/>
            <person name="Zimin A.V."/>
            <person name="Baldwin J."/>
            <person name="Abdouelleil A."/>
            <person name="Abdulkadir J."/>
            <person name="Abebe A."/>
            <person name="Abera B."/>
            <person name="Abreu J."/>
            <person name="Acer S.C."/>
            <person name="Aftuck L."/>
            <person name="Alexander A."/>
            <person name="An P."/>
            <person name="Anderson E."/>
            <person name="Anderson S."/>
            <person name="Arachi H."/>
            <person name="Azer M."/>
            <person name="Bachantsang P."/>
            <person name="Barry A."/>
            <person name="Bayul T."/>
            <person name="Berlin A."/>
            <person name="Bessette D."/>
            <person name="Bloom T."/>
            <person name="Blye J."/>
            <person name="Boguslavskiy L."/>
            <person name="Bonnet C."/>
            <person name="Boukhgalter B."/>
            <person name="Bourzgui I."/>
            <person name="Brown A."/>
            <person name="Cahill P."/>
            <person name="Channer S."/>
            <person name="Cheshatsang Y."/>
            <person name="Chuda L."/>
            <person name="Citroen M."/>
            <person name="Collymore A."/>
            <person name="Cooke P."/>
            <person name="Costello M."/>
            <person name="D'Aco K."/>
            <person name="Daza R."/>
            <person name="De Haan G."/>
            <person name="DeGray S."/>
            <person name="DeMaso C."/>
            <person name="Dhargay N."/>
            <person name="Dooley K."/>
            <person name="Dooley E."/>
            <person name="Doricent M."/>
            <person name="Dorje P."/>
            <person name="Dorjee K."/>
            <person name="Dupes A."/>
            <person name="Elong R."/>
            <person name="Falk J."/>
            <person name="Farina A."/>
            <person name="Faro S."/>
            <person name="Ferguson D."/>
            <person name="Fisher S."/>
            <person name="Foley C.D."/>
            <person name="Franke A."/>
            <person name="Friedrich D."/>
            <person name="Gadbois L."/>
            <person name="Gearin G."/>
            <person name="Gearin C.R."/>
            <person name="Giannoukos G."/>
            <person name="Goode T."/>
            <person name="Graham J."/>
            <person name="Grandbois E."/>
            <person name="Grewal S."/>
            <person name="Gyaltsen K."/>
            <person name="Hafez N."/>
            <person name="Hagos B."/>
            <person name="Hall J."/>
            <person name="Henson C."/>
            <person name="Hollinger A."/>
            <person name="Honan T."/>
            <person name="Huard M.D."/>
            <person name="Hughes L."/>
            <person name="Hurhula B."/>
            <person name="Husby M.E."/>
            <person name="Kamat A."/>
            <person name="Kanga B."/>
            <person name="Kashin S."/>
            <person name="Khazanovich D."/>
            <person name="Kisner P."/>
            <person name="Lance K."/>
            <person name="Lara M."/>
            <person name="Lee W."/>
            <person name="Lennon N."/>
            <person name="Letendre F."/>
            <person name="LeVine R."/>
            <person name="Lipovsky A."/>
            <person name="Liu X."/>
            <person name="Liu J."/>
            <person name="Liu S."/>
            <person name="Lokyitsang T."/>
            <person name="Lokyitsang Y."/>
            <person name="Lubonja R."/>
            <person name="Lui A."/>
            <person name="MacDonald P."/>
            <person name="Magnisalis V."/>
            <person name="Maru K."/>
            <person name="Matthews C."/>
            <person name="McCusker W."/>
            <person name="McDonough S."/>
            <person name="Mehta T."/>
            <person name="Meldrim J."/>
            <person name="Meneus L."/>
            <person name="Mihai O."/>
            <person name="Mihalev A."/>
            <person name="Mihova T."/>
            <person name="Mittelman R."/>
            <person name="Mlenga V."/>
            <person name="Montmayeur A."/>
            <person name="Mulrain L."/>
            <person name="Navidi A."/>
            <person name="Naylor J."/>
            <person name="Negash T."/>
            <person name="Nguyen T."/>
            <person name="Nguyen N."/>
            <person name="Nicol R."/>
            <person name="Norbu C."/>
            <person name="Norbu N."/>
            <person name="Novod N."/>
            <person name="O'Neill B."/>
            <person name="Osman S."/>
            <person name="Markiewicz E."/>
            <person name="Oyono O.L."/>
            <person name="Patti C."/>
            <person name="Phunkhang P."/>
            <person name="Pierre F."/>
            <person name="Priest M."/>
            <person name="Raghuraman S."/>
            <person name="Rege F."/>
            <person name="Reyes R."/>
            <person name="Rise C."/>
            <person name="Rogov P."/>
            <person name="Ross K."/>
            <person name="Ryan E."/>
            <person name="Settipalli S."/>
            <person name="Shea T."/>
            <person name="Sherpa N."/>
            <person name="Shi L."/>
            <person name="Shih D."/>
            <person name="Sparrow T."/>
            <person name="Spaulding J."/>
            <person name="Stalker J."/>
            <person name="Stange-Thomann N."/>
            <person name="Stavropoulos S."/>
            <person name="Stone C."/>
            <person name="Strader C."/>
            <person name="Tesfaye S."/>
            <person name="Thomson T."/>
            <person name="Thoulutsang Y."/>
            <person name="Thoulutsang D."/>
            <person name="Topham K."/>
            <person name="Topping I."/>
            <person name="Tsamla T."/>
            <person name="Vassiliev H."/>
            <person name="Vo A."/>
            <person name="Wangchuk T."/>
            <person name="Wangdi T."/>
            <person name="Weiand M."/>
            <person name="Wilkinson J."/>
            <person name="Wilson A."/>
            <person name="Yadav S."/>
            <person name="Young G."/>
            <person name="Yu Q."/>
            <person name="Zembek L."/>
            <person name="Zhong D."/>
            <person name="Zimmer A."/>
            <person name="Zwirko Z."/>
            <person name="Jaffe D.B."/>
            <person name="Alvarez P."/>
            <person name="Brockman W."/>
            <person name="Butler J."/>
            <person name="Chin C."/>
            <person name="Gnerre S."/>
            <person name="Grabherr M."/>
            <person name="Kleber M."/>
            <person name="Mauceli E."/>
            <person name="MacCallum I."/>
        </authorList>
    </citation>
    <scope>NUCLEOTIDE SEQUENCE [LARGE SCALE GENOMIC DNA]</scope>
    <source>
        <strain evidence="15">MSH-3 / Tucson 14011-0111.49</strain>
    </source>
</reference>
<dbReference type="OMA" id="RAAFECN"/>
<dbReference type="AlphaFoldDB" id="B4GV52"/>
<feature type="region of interest" description="Disordered" evidence="12">
    <location>
        <begin position="132"/>
        <end position="152"/>
    </location>
</feature>
<dbReference type="SUPFAM" id="SSF57850">
    <property type="entry name" value="RING/U-box"/>
    <property type="match status" value="1"/>
</dbReference>
<gene>
    <name evidence="14" type="primary">Dper\GL12903</name>
    <name evidence="14" type="ORF">Dper_GL12903</name>
</gene>
<evidence type="ECO:0000256" key="8">
    <source>
        <dbReference type="ARBA" id="ARBA00022786"/>
    </source>
</evidence>
<keyword evidence="7 11" id="KW-0863">Zinc-finger</keyword>
<dbReference type="InterPro" id="IPR017907">
    <property type="entry name" value="Znf_RING_CS"/>
</dbReference>
<dbReference type="EC" id="2.3.2.27" evidence="4"/>
<dbReference type="GO" id="GO:0008270">
    <property type="term" value="F:zinc ion binding"/>
    <property type="evidence" value="ECO:0007669"/>
    <property type="project" value="UniProtKB-KW"/>
</dbReference>
<dbReference type="InterPro" id="IPR013083">
    <property type="entry name" value="Znf_RING/FYVE/PHD"/>
</dbReference>
<dbReference type="PROSITE" id="PS50089">
    <property type="entry name" value="ZF_RING_2"/>
    <property type="match status" value="1"/>
</dbReference>
<evidence type="ECO:0000256" key="6">
    <source>
        <dbReference type="ARBA" id="ARBA00022723"/>
    </source>
</evidence>
<protein>
    <recommendedName>
        <fullName evidence="4">RING-type E3 ubiquitin transferase</fullName>
        <ecNumber evidence="4">2.3.2.27</ecNumber>
    </recommendedName>
</protein>
<keyword evidence="15" id="KW-1185">Reference proteome</keyword>
<keyword evidence="8" id="KW-0833">Ubl conjugation pathway</keyword>
<dbReference type="PROSITE" id="PS00518">
    <property type="entry name" value="ZF_RING_1"/>
    <property type="match status" value="1"/>
</dbReference>
<dbReference type="OrthoDB" id="302966at2759"/>
<evidence type="ECO:0000256" key="4">
    <source>
        <dbReference type="ARBA" id="ARBA00012483"/>
    </source>
</evidence>
<comment type="subcellular location">
    <subcellularLocation>
        <location evidence="2">Endomembrane system</location>
    </subcellularLocation>
</comment>
<feature type="domain" description="RING-type" evidence="13">
    <location>
        <begin position="76"/>
        <end position="117"/>
    </location>
</feature>
<dbReference type="HOGENOM" id="CLU_055198_2_0_1"/>
<dbReference type="Gene3D" id="3.30.40.10">
    <property type="entry name" value="Zinc/RING finger domain, C3HC4 (zinc finger)"/>
    <property type="match status" value="1"/>
</dbReference>
<dbReference type="InterPro" id="IPR027370">
    <property type="entry name" value="Znf-RING_euk"/>
</dbReference>
<dbReference type="Pfam" id="PF13445">
    <property type="entry name" value="zf-RING_UBOX"/>
    <property type="match status" value="1"/>
</dbReference>
<comment type="catalytic activity">
    <reaction evidence="1">
        <text>S-ubiquitinyl-[E2 ubiquitin-conjugating enzyme]-L-cysteine + [acceptor protein]-L-lysine = [E2 ubiquitin-conjugating enzyme]-L-cysteine + N(6)-ubiquitinyl-[acceptor protein]-L-lysine.</text>
        <dbReference type="EC" id="2.3.2.27"/>
    </reaction>
</comment>
<dbReference type="PANTHER" id="PTHR12313">
    <property type="entry name" value="E3 UBIQUITIN-PROTEIN LIGASE RNF5-RELATED"/>
    <property type="match status" value="1"/>
</dbReference>
<dbReference type="InterPro" id="IPR045103">
    <property type="entry name" value="RNF5/RNF185-like"/>
</dbReference>
<dbReference type="Proteomes" id="UP000008744">
    <property type="component" value="Unassembled WGS sequence"/>
</dbReference>
<dbReference type="GO" id="GO:0005783">
    <property type="term" value="C:endoplasmic reticulum"/>
    <property type="evidence" value="ECO:0007669"/>
    <property type="project" value="InterPro"/>
</dbReference>
<dbReference type="UniPathway" id="UPA00143"/>
<keyword evidence="10" id="KW-0472">Membrane</keyword>
<evidence type="ECO:0000259" key="13">
    <source>
        <dbReference type="PROSITE" id="PS50089"/>
    </source>
</evidence>
<sequence>MDSAGPSSSGSGTVSEEGEAASCASYSLSCGSLAVGNDPDSGTSQSASTVNAMAEDNASADRSGDVEPTDGSAFACNICLHIANNAVVTTCGHLFCWPCLHQSLSTHPHRQLCPVCQAGIGDDQVIPIYGRNRTTQDPRDGVPQGPVGVRTPPRQVPEFLEPGFAENLIMSLGLGVFPFGYITTSLDFVELLEPAQVEEQLEHSNLFLYVGILFIGWLLAA</sequence>
<evidence type="ECO:0000313" key="14">
    <source>
        <dbReference type="EMBL" id="EDW26589.1"/>
    </source>
</evidence>
<evidence type="ECO:0000256" key="1">
    <source>
        <dbReference type="ARBA" id="ARBA00000900"/>
    </source>
</evidence>
<organism evidence="15">
    <name type="scientific">Drosophila persimilis</name>
    <name type="common">Fruit fly</name>
    <dbReference type="NCBI Taxonomy" id="7234"/>
    <lineage>
        <taxon>Eukaryota</taxon>
        <taxon>Metazoa</taxon>
        <taxon>Ecdysozoa</taxon>
        <taxon>Arthropoda</taxon>
        <taxon>Hexapoda</taxon>
        <taxon>Insecta</taxon>
        <taxon>Pterygota</taxon>
        <taxon>Neoptera</taxon>
        <taxon>Endopterygota</taxon>
        <taxon>Diptera</taxon>
        <taxon>Brachycera</taxon>
        <taxon>Muscomorpha</taxon>
        <taxon>Ephydroidea</taxon>
        <taxon>Drosophilidae</taxon>
        <taxon>Drosophila</taxon>
        <taxon>Sophophora</taxon>
    </lineage>
</organism>
<proteinExistence type="predicted"/>
<keyword evidence="5" id="KW-0808">Transferase</keyword>
<dbReference type="SMR" id="B4GV52"/>
<comment type="pathway">
    <text evidence="3">Protein modification; protein ubiquitination.</text>
</comment>
<evidence type="ECO:0000256" key="12">
    <source>
        <dbReference type="SAM" id="MobiDB-lite"/>
    </source>
</evidence>
<keyword evidence="9" id="KW-0862">Zinc</keyword>
<name>B4GV52_DROPE</name>
<dbReference type="EMBL" id="CH479192">
    <property type="protein sequence ID" value="EDW26589.1"/>
    <property type="molecule type" value="Genomic_DNA"/>
</dbReference>
<dbReference type="SMART" id="SM00184">
    <property type="entry name" value="RING"/>
    <property type="match status" value="1"/>
</dbReference>
<evidence type="ECO:0000256" key="11">
    <source>
        <dbReference type="PROSITE-ProRule" id="PRU00175"/>
    </source>
</evidence>
<dbReference type="GO" id="GO:0016567">
    <property type="term" value="P:protein ubiquitination"/>
    <property type="evidence" value="ECO:0007669"/>
    <property type="project" value="UniProtKB-UniPathway"/>
</dbReference>
<dbReference type="STRING" id="7234.B4GV52"/>